<proteinExistence type="predicted"/>
<comment type="caution">
    <text evidence="2">The sequence shown here is derived from an EMBL/GenBank/DDBJ whole genome shotgun (WGS) entry which is preliminary data.</text>
</comment>
<sequence>MTLRRFDDKLTFICNSCRQVVDSKVRVETLIGIICNDCYERKLMGLPIKTAGRENHPRTRGRAKKKSNPLVVGGTETGHFSSTDPMFTRTPRPIHVCKRLHLTPSDCEKDAECGSD</sequence>
<evidence type="ECO:0000313" key="2">
    <source>
        <dbReference type="EMBL" id="KKM74150.1"/>
    </source>
</evidence>
<gene>
    <name evidence="2" type="ORF">LCGC14_1403250</name>
</gene>
<dbReference type="AlphaFoldDB" id="A0A0F9MBV1"/>
<dbReference type="EMBL" id="LAZR01009186">
    <property type="protein sequence ID" value="KKM74150.1"/>
    <property type="molecule type" value="Genomic_DNA"/>
</dbReference>
<feature type="compositionally biased region" description="Basic residues" evidence="1">
    <location>
        <begin position="58"/>
        <end position="67"/>
    </location>
</feature>
<evidence type="ECO:0000256" key="1">
    <source>
        <dbReference type="SAM" id="MobiDB-lite"/>
    </source>
</evidence>
<organism evidence="2">
    <name type="scientific">marine sediment metagenome</name>
    <dbReference type="NCBI Taxonomy" id="412755"/>
    <lineage>
        <taxon>unclassified sequences</taxon>
        <taxon>metagenomes</taxon>
        <taxon>ecological metagenomes</taxon>
    </lineage>
</organism>
<accession>A0A0F9MBV1</accession>
<protein>
    <submittedName>
        <fullName evidence="2">Uncharacterized protein</fullName>
    </submittedName>
</protein>
<reference evidence="2" key="1">
    <citation type="journal article" date="2015" name="Nature">
        <title>Complex archaea that bridge the gap between prokaryotes and eukaryotes.</title>
        <authorList>
            <person name="Spang A."/>
            <person name="Saw J.H."/>
            <person name="Jorgensen S.L."/>
            <person name="Zaremba-Niedzwiedzka K."/>
            <person name="Martijn J."/>
            <person name="Lind A.E."/>
            <person name="van Eijk R."/>
            <person name="Schleper C."/>
            <person name="Guy L."/>
            <person name="Ettema T.J."/>
        </authorList>
    </citation>
    <scope>NUCLEOTIDE SEQUENCE</scope>
</reference>
<name>A0A0F9MBV1_9ZZZZ</name>
<feature type="region of interest" description="Disordered" evidence="1">
    <location>
        <begin position="50"/>
        <end position="87"/>
    </location>
</feature>